<accession>A0A8W8IJH0</accession>
<organism evidence="1 2">
    <name type="scientific">Magallana gigas</name>
    <name type="common">Pacific oyster</name>
    <name type="synonym">Crassostrea gigas</name>
    <dbReference type="NCBI Taxonomy" id="29159"/>
    <lineage>
        <taxon>Eukaryota</taxon>
        <taxon>Metazoa</taxon>
        <taxon>Spiralia</taxon>
        <taxon>Lophotrochozoa</taxon>
        <taxon>Mollusca</taxon>
        <taxon>Bivalvia</taxon>
        <taxon>Autobranchia</taxon>
        <taxon>Pteriomorphia</taxon>
        <taxon>Ostreida</taxon>
        <taxon>Ostreoidea</taxon>
        <taxon>Ostreidae</taxon>
        <taxon>Magallana</taxon>
    </lineage>
</organism>
<dbReference type="InterPro" id="IPR037238">
    <property type="entry name" value="YbiA-like_sf"/>
</dbReference>
<protein>
    <submittedName>
        <fullName evidence="1">Uncharacterized protein</fullName>
    </submittedName>
</protein>
<proteinExistence type="predicted"/>
<dbReference type="Proteomes" id="UP000005408">
    <property type="component" value="Unassembled WGS sequence"/>
</dbReference>
<dbReference type="EnsemblMetazoa" id="G14257.1">
    <property type="protein sequence ID" value="G14257.1:cds"/>
    <property type="gene ID" value="G14257"/>
</dbReference>
<dbReference type="AlphaFoldDB" id="A0A8W8IJH0"/>
<evidence type="ECO:0000313" key="2">
    <source>
        <dbReference type="Proteomes" id="UP000005408"/>
    </source>
</evidence>
<dbReference type="SUPFAM" id="SSF143990">
    <property type="entry name" value="YbiA-like"/>
    <property type="match status" value="1"/>
</dbReference>
<evidence type="ECO:0000313" key="1">
    <source>
        <dbReference type="EnsemblMetazoa" id="G14257.1:cds"/>
    </source>
</evidence>
<sequence>MGVDRTGREHGKCTLCDCTDFEEDDDLDCAYCGDPPTIHVLILDVTARNTCSAEQAYKLTKANRTGNLIAAEKIREAKTALDCKMIGKTVSESPQWRLEAESVMEEIIDAKVSQLSEMKKLLSSSSSLRTPFKTGTGAPDWTRIKLYIPILIPGLAEMSLEKLSSNVLKNAELDRERGHNPGISARHARMRLTATEGKCYQIY</sequence>
<name>A0A8W8IJH0_MAGGI</name>
<keyword evidence="2" id="KW-1185">Reference proteome</keyword>
<reference evidence="1" key="1">
    <citation type="submission" date="2022-08" db="UniProtKB">
        <authorList>
            <consortium name="EnsemblMetazoa"/>
        </authorList>
    </citation>
    <scope>IDENTIFICATION</scope>
    <source>
        <strain evidence="1">05x7-T-G4-1.051#20</strain>
    </source>
</reference>
<dbReference type="Gene3D" id="1.10.357.40">
    <property type="entry name" value="YbiA-like"/>
    <property type="match status" value="1"/>
</dbReference>